<gene>
    <name evidence="1" type="ORF">Q763_02220</name>
</gene>
<dbReference type="EMBL" id="JRLV01000003">
    <property type="protein sequence ID" value="KGO83406.1"/>
    <property type="molecule type" value="Genomic_DNA"/>
</dbReference>
<proteinExistence type="predicted"/>
<dbReference type="AlphaFoldDB" id="A0A0A2LVQ1"/>
<evidence type="ECO:0000313" key="1">
    <source>
        <dbReference type="EMBL" id="KGO83406.1"/>
    </source>
</evidence>
<protein>
    <submittedName>
        <fullName evidence="1">Uncharacterized protein</fullName>
    </submittedName>
</protein>
<name>A0A0A2LVQ1_9FLAO</name>
<dbReference type="STRING" id="1406840.Q763_02220"/>
<comment type="caution">
    <text evidence="1">The sequence shown here is derived from an EMBL/GenBank/DDBJ whole genome shotgun (WGS) entry which is preliminary data.</text>
</comment>
<organism evidence="1 2">
    <name type="scientific">Flavobacterium beibuense F44-8</name>
    <dbReference type="NCBI Taxonomy" id="1406840"/>
    <lineage>
        <taxon>Bacteria</taxon>
        <taxon>Pseudomonadati</taxon>
        <taxon>Bacteroidota</taxon>
        <taxon>Flavobacteriia</taxon>
        <taxon>Flavobacteriales</taxon>
        <taxon>Flavobacteriaceae</taxon>
        <taxon>Flavobacterium</taxon>
    </lineage>
</organism>
<dbReference type="RefSeq" id="WP_035130762.1">
    <property type="nucleotide sequence ID" value="NZ_JRLV01000003.1"/>
</dbReference>
<reference evidence="1 2" key="1">
    <citation type="submission" date="2013-09" db="EMBL/GenBank/DDBJ databases">
        <authorList>
            <person name="Zeng Z."/>
            <person name="Chen C."/>
        </authorList>
    </citation>
    <scope>NUCLEOTIDE SEQUENCE [LARGE SCALE GENOMIC DNA]</scope>
    <source>
        <strain evidence="1 2">F44-8</strain>
    </source>
</reference>
<dbReference type="Proteomes" id="UP000030129">
    <property type="component" value="Unassembled WGS sequence"/>
</dbReference>
<evidence type="ECO:0000313" key="2">
    <source>
        <dbReference type="Proteomes" id="UP000030129"/>
    </source>
</evidence>
<sequence length="110" mass="12989">MKTEQINNSQELTTLLKVRDIDTSRFEPIGAGFYHQYEDCFNASVICIDREKLSKGSPYLVKIILEDFTNDEYLAFRKKFEVIINPEYRNYYNLNIAEELLQSQLSCEFN</sequence>
<accession>A0A0A2LVQ1</accession>
<keyword evidence="2" id="KW-1185">Reference proteome</keyword>